<feature type="domain" description="Fe-S hydro-lyase tartrate dehydratase beta-type catalytic" evidence="12">
    <location>
        <begin position="290"/>
        <end position="491"/>
    </location>
</feature>
<sequence>MTIIKQDDLIESVAAALQYISYYHPQDYIQHLARAYEAEQSPAAKDAIAQILTNSRMCAEGKRPICQDTGIVNVFLKIGMNVRFEGFGERSITDAINEGVRRAYNHPDNTLRASIVADPHFERKNTKDNTPAVVHMELVPGDTVDIQVAAKGGGSENKTKFVMLNPSDSLVDWVLQTVPQMGAGWCPPGMLGIGIGGSAERAMLIAKQSLMEDIDMYELKQRGPQNKTEELRIELCDKINALGIGAQGLGGLTTVLDVKIAMYPTHAASKPVAMIPNCAATRHAHFVLDGSGPAYIDPPSISDWPDVSWAPDTEKSKRVNLDTLTKEEVASWKPGQTLLLNGKMLTGRDAAHKRIQDMLAKGEKLPVDFTNRVIYYVGPVDPVRDEVVGPAGPTTATRMDKFTEMMLSQTGLISMIGKSERGPVAIEAIRKHQSAYLMAVGGAAYLVSKAIKSAKVLGFADLGMEAIYEFEVKDMPVTVAVDSSGTSVHTTGPQEWKAKIEKIRLDTLTTA</sequence>
<comment type="similarity">
    <text evidence="3 10">Belongs to the class-I fumarase family.</text>
</comment>
<proteinExistence type="inferred from homology"/>
<dbReference type="InterPro" id="IPR004646">
    <property type="entry name" value="Fe-S_hydro-lyase_TtdA-typ_cat"/>
</dbReference>
<evidence type="ECO:0000256" key="9">
    <source>
        <dbReference type="ARBA" id="ARBA00023239"/>
    </source>
</evidence>
<dbReference type="PANTHER" id="PTHR43351">
    <property type="entry name" value="L(+)-TARTRATE DEHYDRATASE SUBUNIT BETA"/>
    <property type="match status" value="1"/>
</dbReference>
<dbReference type="RefSeq" id="WP_188380405.1">
    <property type="nucleotide sequence ID" value="NZ_BMDI01000001.1"/>
</dbReference>
<evidence type="ECO:0000256" key="4">
    <source>
        <dbReference type="ARBA" id="ARBA00011738"/>
    </source>
</evidence>
<comment type="subunit">
    <text evidence="4 10">Homodimer.</text>
</comment>
<comment type="caution">
    <text evidence="13">The sequence shown here is derived from an EMBL/GenBank/DDBJ whole genome shotgun (WGS) entry which is preliminary data.</text>
</comment>
<evidence type="ECO:0000256" key="3">
    <source>
        <dbReference type="ARBA" id="ARBA00008876"/>
    </source>
</evidence>
<organism evidence="13 14">
    <name type="scientific">Oxalicibacterium faecigallinarum</name>
    <dbReference type="NCBI Taxonomy" id="573741"/>
    <lineage>
        <taxon>Bacteria</taxon>
        <taxon>Pseudomonadati</taxon>
        <taxon>Pseudomonadota</taxon>
        <taxon>Betaproteobacteria</taxon>
        <taxon>Burkholderiales</taxon>
        <taxon>Oxalobacteraceae</taxon>
        <taxon>Oxalicibacterium</taxon>
    </lineage>
</organism>
<dbReference type="InterPro" id="IPR036660">
    <property type="entry name" value="Fe-S_hydroAse_TtdB_cat_sf"/>
</dbReference>
<dbReference type="GO" id="GO:0004333">
    <property type="term" value="F:fumarate hydratase activity"/>
    <property type="evidence" value="ECO:0007669"/>
    <property type="project" value="UniProtKB-UniRule"/>
</dbReference>
<evidence type="ECO:0000256" key="2">
    <source>
        <dbReference type="ARBA" id="ARBA00001966"/>
    </source>
</evidence>
<comment type="function">
    <text evidence="10">Catalyzes the reversible hydration of fumarate to (S)-malate.</text>
</comment>
<gene>
    <name evidence="13" type="ORF">GCM10008066_12720</name>
</gene>
<dbReference type="EMBL" id="BMDI01000001">
    <property type="protein sequence ID" value="GGI18182.1"/>
    <property type="molecule type" value="Genomic_DNA"/>
</dbReference>
<dbReference type="GO" id="GO:0006091">
    <property type="term" value="P:generation of precursor metabolites and energy"/>
    <property type="evidence" value="ECO:0007669"/>
    <property type="project" value="InterPro"/>
</dbReference>
<keyword evidence="5 10" id="KW-0004">4Fe-4S</keyword>
<evidence type="ECO:0000256" key="5">
    <source>
        <dbReference type="ARBA" id="ARBA00022485"/>
    </source>
</evidence>
<dbReference type="PANTHER" id="PTHR43351:SF2">
    <property type="entry name" value="L(+)-TARTRATE DEHYDRATASE SUBUNIT BETA-RELATED"/>
    <property type="match status" value="1"/>
</dbReference>
<evidence type="ECO:0000259" key="12">
    <source>
        <dbReference type="Pfam" id="PF05683"/>
    </source>
</evidence>
<dbReference type="EC" id="4.2.1.2" evidence="10"/>
<feature type="domain" description="Fe-S hydro-lyase tartrate dehydratase alpha-type catalytic" evidence="11">
    <location>
        <begin position="11"/>
        <end position="286"/>
    </location>
</feature>
<evidence type="ECO:0000256" key="6">
    <source>
        <dbReference type="ARBA" id="ARBA00022723"/>
    </source>
</evidence>
<dbReference type="Pfam" id="PF05683">
    <property type="entry name" value="Fumerase_C"/>
    <property type="match status" value="1"/>
</dbReference>
<dbReference type="GO" id="GO:0051539">
    <property type="term" value="F:4 iron, 4 sulfur cluster binding"/>
    <property type="evidence" value="ECO:0007669"/>
    <property type="project" value="UniProtKB-UniRule"/>
</dbReference>
<dbReference type="NCBIfam" id="NF004885">
    <property type="entry name" value="PRK06246.1"/>
    <property type="match status" value="1"/>
</dbReference>
<evidence type="ECO:0000313" key="14">
    <source>
        <dbReference type="Proteomes" id="UP000642180"/>
    </source>
</evidence>
<dbReference type="InterPro" id="IPR004647">
    <property type="entry name" value="Fe-S_hydro-lyase_TtdB-typ_cat"/>
</dbReference>
<dbReference type="Proteomes" id="UP000642180">
    <property type="component" value="Unassembled WGS sequence"/>
</dbReference>
<accession>A0A8J3AWL7</accession>
<dbReference type="InterPro" id="IPR011167">
    <property type="entry name" value="Fe_dep_fumarate_hydratase"/>
</dbReference>
<evidence type="ECO:0000256" key="8">
    <source>
        <dbReference type="ARBA" id="ARBA00023014"/>
    </source>
</evidence>
<keyword evidence="6 10" id="KW-0479">Metal-binding</keyword>
<comment type="catalytic activity">
    <reaction evidence="1 10">
        <text>(S)-malate = fumarate + H2O</text>
        <dbReference type="Rhea" id="RHEA:12460"/>
        <dbReference type="ChEBI" id="CHEBI:15377"/>
        <dbReference type="ChEBI" id="CHEBI:15589"/>
        <dbReference type="ChEBI" id="CHEBI:29806"/>
        <dbReference type="EC" id="4.2.1.2"/>
    </reaction>
</comment>
<dbReference type="SUPFAM" id="SSF117457">
    <property type="entry name" value="FumA C-terminal domain-like"/>
    <property type="match status" value="1"/>
</dbReference>
<keyword evidence="14" id="KW-1185">Reference proteome</keyword>
<dbReference type="GO" id="GO:0046872">
    <property type="term" value="F:metal ion binding"/>
    <property type="evidence" value="ECO:0007669"/>
    <property type="project" value="UniProtKB-UniRule"/>
</dbReference>
<name>A0A8J3AWL7_9BURK</name>
<keyword evidence="8 10" id="KW-0411">Iron-sulfur</keyword>
<evidence type="ECO:0000259" key="11">
    <source>
        <dbReference type="Pfam" id="PF05681"/>
    </source>
</evidence>
<evidence type="ECO:0000256" key="1">
    <source>
        <dbReference type="ARBA" id="ARBA00000929"/>
    </source>
</evidence>
<dbReference type="Gene3D" id="3.20.130.10">
    <property type="entry name" value="Fe-S hydro-lyase, tartrate dehydratase beta-type, catalytic domain"/>
    <property type="match status" value="1"/>
</dbReference>
<comment type="cofactor">
    <cofactor evidence="2 10">
        <name>[4Fe-4S] cluster</name>
        <dbReference type="ChEBI" id="CHEBI:49883"/>
    </cofactor>
</comment>
<reference evidence="14" key="1">
    <citation type="journal article" date="2019" name="Int. J. Syst. Evol. Microbiol.">
        <title>The Global Catalogue of Microorganisms (GCM) 10K type strain sequencing project: providing services to taxonomists for standard genome sequencing and annotation.</title>
        <authorList>
            <consortium name="The Broad Institute Genomics Platform"/>
            <consortium name="The Broad Institute Genome Sequencing Center for Infectious Disease"/>
            <person name="Wu L."/>
            <person name="Ma J."/>
        </authorList>
    </citation>
    <scope>NUCLEOTIDE SEQUENCE [LARGE SCALE GENOMIC DNA]</scope>
    <source>
        <strain evidence="14">CCM 2767</strain>
    </source>
</reference>
<evidence type="ECO:0000256" key="10">
    <source>
        <dbReference type="PIRNR" id="PIRNR001394"/>
    </source>
</evidence>
<evidence type="ECO:0000313" key="13">
    <source>
        <dbReference type="EMBL" id="GGI18182.1"/>
    </source>
</evidence>
<evidence type="ECO:0000256" key="7">
    <source>
        <dbReference type="ARBA" id="ARBA00023004"/>
    </source>
</evidence>
<dbReference type="NCBIfam" id="TIGR00723">
    <property type="entry name" value="ttdB_fumA_fumB"/>
    <property type="match status" value="1"/>
</dbReference>
<dbReference type="AlphaFoldDB" id="A0A8J3AWL7"/>
<dbReference type="Pfam" id="PF05681">
    <property type="entry name" value="Fumerase"/>
    <property type="match status" value="1"/>
</dbReference>
<keyword evidence="7 10" id="KW-0408">Iron</keyword>
<keyword evidence="9 10" id="KW-0456">Lyase</keyword>
<dbReference type="PIRSF" id="PIRSF001394">
    <property type="entry name" value="Fe_dep_fumar_hy"/>
    <property type="match status" value="1"/>
</dbReference>
<dbReference type="NCBIfam" id="TIGR00722">
    <property type="entry name" value="ttdA_fumA_fumB"/>
    <property type="match status" value="1"/>
</dbReference>
<protein>
    <recommendedName>
        <fullName evidence="10">Fumarate hydratase class I</fullName>
        <ecNumber evidence="10">4.2.1.2</ecNumber>
    </recommendedName>
</protein>